<dbReference type="GO" id="GO:0046983">
    <property type="term" value="F:protein dimerization activity"/>
    <property type="evidence" value="ECO:0007669"/>
    <property type="project" value="InterPro"/>
</dbReference>
<dbReference type="SUPFAM" id="SSF47406">
    <property type="entry name" value="SinR repressor dimerisation domain-like"/>
    <property type="match status" value="1"/>
</dbReference>
<protein>
    <recommendedName>
        <fullName evidence="1">Sin domain-containing protein</fullName>
    </recommendedName>
</protein>
<organism evidence="2 3">
    <name type="scientific">Halobacillus faecis</name>
    <dbReference type="NCBI Taxonomy" id="360184"/>
    <lineage>
        <taxon>Bacteria</taxon>
        <taxon>Bacillati</taxon>
        <taxon>Bacillota</taxon>
        <taxon>Bacilli</taxon>
        <taxon>Bacillales</taxon>
        <taxon>Bacillaceae</taxon>
        <taxon>Halobacillus</taxon>
    </lineage>
</organism>
<reference evidence="2 3" key="1">
    <citation type="submission" date="2019-07" db="EMBL/GenBank/DDBJ databases">
        <title>Whole genome shotgun sequence of Halobacillus faecis NBRC 103569.</title>
        <authorList>
            <person name="Hosoyama A."/>
            <person name="Uohara A."/>
            <person name="Ohji S."/>
            <person name="Ichikawa N."/>
        </authorList>
    </citation>
    <scope>NUCLEOTIDE SEQUENCE [LARGE SCALE GENOMIC DNA]</scope>
    <source>
        <strain evidence="2 3">NBRC 103569</strain>
    </source>
</reference>
<feature type="domain" description="Sin" evidence="1">
    <location>
        <begin position="1"/>
        <end position="38"/>
    </location>
</feature>
<comment type="caution">
    <text evidence="2">The sequence shown here is derived from an EMBL/GenBank/DDBJ whole genome shotgun (WGS) entry which is preliminary data.</text>
</comment>
<sequence length="44" mass="5101">METVPREKLDKEWVSLLKEAKALGLSTEEVRDYLRNHTKSAKTV</sequence>
<evidence type="ECO:0000259" key="1">
    <source>
        <dbReference type="PROSITE" id="PS51500"/>
    </source>
</evidence>
<evidence type="ECO:0000313" key="2">
    <source>
        <dbReference type="EMBL" id="GEN54661.1"/>
    </source>
</evidence>
<dbReference type="InterPro" id="IPR010981">
    <property type="entry name" value="SinR/SinI_dimer_dom"/>
</dbReference>
<proteinExistence type="predicted"/>
<dbReference type="RefSeq" id="WP_146817428.1">
    <property type="nucleotide sequence ID" value="NZ_BJYD01000026.1"/>
</dbReference>
<dbReference type="Proteomes" id="UP000321886">
    <property type="component" value="Unassembled WGS sequence"/>
</dbReference>
<dbReference type="Pfam" id="PF08671">
    <property type="entry name" value="SinI"/>
    <property type="match status" value="1"/>
</dbReference>
<dbReference type="PROSITE" id="PS51500">
    <property type="entry name" value="SIN"/>
    <property type="match status" value="1"/>
</dbReference>
<keyword evidence="3" id="KW-1185">Reference proteome</keyword>
<gene>
    <name evidence="2" type="ORF">HFA01_29230</name>
</gene>
<name>A0A511WWH0_9BACI</name>
<dbReference type="GO" id="GO:0006355">
    <property type="term" value="P:regulation of DNA-templated transcription"/>
    <property type="evidence" value="ECO:0007669"/>
    <property type="project" value="InterPro"/>
</dbReference>
<dbReference type="InterPro" id="IPR036281">
    <property type="entry name" value="SinR/SinI_dimer_dom_sf"/>
</dbReference>
<accession>A0A511WWH0</accession>
<evidence type="ECO:0000313" key="3">
    <source>
        <dbReference type="Proteomes" id="UP000321886"/>
    </source>
</evidence>
<dbReference type="OrthoDB" id="2973152at2"/>
<dbReference type="AlphaFoldDB" id="A0A511WWH0"/>
<dbReference type="EMBL" id="BJYD01000026">
    <property type="protein sequence ID" value="GEN54661.1"/>
    <property type="molecule type" value="Genomic_DNA"/>
</dbReference>